<evidence type="ECO:0000313" key="2">
    <source>
        <dbReference type="EMBL" id="KAF3588409.1"/>
    </source>
</evidence>
<gene>
    <name evidence="2" type="ORF">F2Q69_00029627</name>
</gene>
<dbReference type="EMBL" id="QGKX02000088">
    <property type="protein sequence ID" value="KAF3588409.1"/>
    <property type="molecule type" value="Genomic_DNA"/>
</dbReference>
<feature type="region of interest" description="Disordered" evidence="1">
    <location>
        <begin position="187"/>
        <end position="209"/>
    </location>
</feature>
<dbReference type="AlphaFoldDB" id="A0A8S9S8T3"/>
<evidence type="ECO:0000256" key="1">
    <source>
        <dbReference type="SAM" id="MobiDB-lite"/>
    </source>
</evidence>
<proteinExistence type="predicted"/>
<comment type="caution">
    <text evidence="2">The sequence shown here is derived from an EMBL/GenBank/DDBJ whole genome shotgun (WGS) entry which is preliminary data.</text>
</comment>
<name>A0A8S9S8T3_BRACR</name>
<organism evidence="2 3">
    <name type="scientific">Brassica cretica</name>
    <name type="common">Mustard</name>
    <dbReference type="NCBI Taxonomy" id="69181"/>
    <lineage>
        <taxon>Eukaryota</taxon>
        <taxon>Viridiplantae</taxon>
        <taxon>Streptophyta</taxon>
        <taxon>Embryophyta</taxon>
        <taxon>Tracheophyta</taxon>
        <taxon>Spermatophyta</taxon>
        <taxon>Magnoliopsida</taxon>
        <taxon>eudicotyledons</taxon>
        <taxon>Gunneridae</taxon>
        <taxon>Pentapetalae</taxon>
        <taxon>rosids</taxon>
        <taxon>malvids</taxon>
        <taxon>Brassicales</taxon>
        <taxon>Brassicaceae</taxon>
        <taxon>Brassiceae</taxon>
        <taxon>Brassica</taxon>
    </lineage>
</organism>
<feature type="compositionally biased region" description="Basic and acidic residues" evidence="1">
    <location>
        <begin position="200"/>
        <end position="209"/>
    </location>
</feature>
<reference evidence="2" key="1">
    <citation type="submission" date="2019-12" db="EMBL/GenBank/DDBJ databases">
        <title>Genome sequencing and annotation of Brassica cretica.</title>
        <authorList>
            <person name="Studholme D.J."/>
            <person name="Sarris P."/>
        </authorList>
    </citation>
    <scope>NUCLEOTIDE SEQUENCE</scope>
    <source>
        <strain evidence="2">PFS-109/04</strain>
        <tissue evidence="2">Leaf</tissue>
    </source>
</reference>
<accession>A0A8S9S8T3</accession>
<dbReference type="Proteomes" id="UP000712600">
    <property type="component" value="Unassembled WGS sequence"/>
</dbReference>
<sequence>MSQILDRIVRTDHGAKRRTSQVLIGAGRLAYSAGNSRWSAYLSWAECSSPNQCGRVRAVMDRAGGPSVTVTSSSYEAVMVDLFFIFPCLCRKYHCREDRKLRQTSREKRETNRRLGDLIRSGSWLFPVEFVCEIKRMDTGHKDKEKEIEKDKETAPGDRNPKVRDMEVLILGLGRIKELMTVHGFGRTDHDQDPYGLGTDMDRGNGKGL</sequence>
<evidence type="ECO:0000313" key="3">
    <source>
        <dbReference type="Proteomes" id="UP000712600"/>
    </source>
</evidence>
<protein>
    <submittedName>
        <fullName evidence="2">Uncharacterized protein</fullName>
    </submittedName>
</protein>